<name>A0A0M3IU54_ASCLU</name>
<evidence type="ECO:0000313" key="2">
    <source>
        <dbReference type="WBParaSite" id="ALUE_0002228201-mRNA-1"/>
    </source>
</evidence>
<accession>A0A0M3IU54</accession>
<dbReference type="Proteomes" id="UP000036681">
    <property type="component" value="Unplaced"/>
</dbReference>
<keyword evidence="1" id="KW-1185">Reference proteome</keyword>
<organism evidence="1 2">
    <name type="scientific">Ascaris lumbricoides</name>
    <name type="common">Giant roundworm</name>
    <dbReference type="NCBI Taxonomy" id="6252"/>
    <lineage>
        <taxon>Eukaryota</taxon>
        <taxon>Metazoa</taxon>
        <taxon>Ecdysozoa</taxon>
        <taxon>Nematoda</taxon>
        <taxon>Chromadorea</taxon>
        <taxon>Rhabditida</taxon>
        <taxon>Spirurina</taxon>
        <taxon>Ascaridomorpha</taxon>
        <taxon>Ascaridoidea</taxon>
        <taxon>Ascarididae</taxon>
        <taxon>Ascaris</taxon>
    </lineage>
</organism>
<evidence type="ECO:0000313" key="1">
    <source>
        <dbReference type="Proteomes" id="UP000036681"/>
    </source>
</evidence>
<reference evidence="2" key="1">
    <citation type="submission" date="2017-02" db="UniProtKB">
        <authorList>
            <consortium name="WormBaseParasite"/>
        </authorList>
    </citation>
    <scope>IDENTIFICATION</scope>
</reference>
<dbReference type="AlphaFoldDB" id="A0A0M3IU54"/>
<protein>
    <submittedName>
        <fullName evidence="2">Copper-containing nitrite reductase</fullName>
    </submittedName>
</protein>
<sequence>AWLNVEGRRLSLCAARRVPDAAARPRRRCERGVTFARRNAQAIS</sequence>
<proteinExistence type="predicted"/>
<dbReference type="WBParaSite" id="ALUE_0002228201-mRNA-1">
    <property type="protein sequence ID" value="ALUE_0002228201-mRNA-1"/>
    <property type="gene ID" value="ALUE_0002228201"/>
</dbReference>